<evidence type="ECO:0000259" key="3">
    <source>
        <dbReference type="PROSITE" id="PS50801"/>
    </source>
</evidence>
<dbReference type="InterPro" id="IPR036513">
    <property type="entry name" value="STAS_dom_sf"/>
</dbReference>
<evidence type="ECO:0000313" key="4">
    <source>
        <dbReference type="EMBL" id="XDQ08359.1"/>
    </source>
</evidence>
<dbReference type="GO" id="GO:0043856">
    <property type="term" value="F:anti-sigma factor antagonist activity"/>
    <property type="evidence" value="ECO:0007669"/>
    <property type="project" value="InterPro"/>
</dbReference>
<dbReference type="Pfam" id="PF01740">
    <property type="entry name" value="STAS"/>
    <property type="match status" value="1"/>
</dbReference>
<proteinExistence type="inferred from homology"/>
<dbReference type="SUPFAM" id="SSF52091">
    <property type="entry name" value="SpoIIaa-like"/>
    <property type="match status" value="1"/>
</dbReference>
<organism evidence="4">
    <name type="scientific">Streptomyces sp. R11</name>
    <dbReference type="NCBI Taxonomy" id="3238625"/>
    <lineage>
        <taxon>Bacteria</taxon>
        <taxon>Bacillati</taxon>
        <taxon>Actinomycetota</taxon>
        <taxon>Actinomycetes</taxon>
        <taxon>Kitasatosporales</taxon>
        <taxon>Streptomycetaceae</taxon>
        <taxon>Streptomyces</taxon>
    </lineage>
</organism>
<dbReference type="Gene3D" id="3.30.750.24">
    <property type="entry name" value="STAS domain"/>
    <property type="match status" value="1"/>
</dbReference>
<dbReference type="InterPro" id="IPR003658">
    <property type="entry name" value="Anti-sigma_ant"/>
</dbReference>
<protein>
    <recommendedName>
        <fullName evidence="2">Anti-sigma factor antagonist</fullName>
    </recommendedName>
</protein>
<dbReference type="PANTHER" id="PTHR33495:SF2">
    <property type="entry name" value="ANTI-SIGMA FACTOR ANTAGONIST TM_1081-RELATED"/>
    <property type="match status" value="1"/>
</dbReference>
<evidence type="ECO:0000256" key="2">
    <source>
        <dbReference type="RuleBase" id="RU003749"/>
    </source>
</evidence>
<name>A0AB39MTI7_9ACTN</name>
<sequence length="118" mass="12720">MLVPMSGVRQIEDREGWTVVVLAGEVALALAPALRESLAVLISEGRMRIVLDLDQVTFMDSAGLGVMVYGMRRAEARGGRLRLAGPGCQVRRLLELTGLDTAVEVFPDAAAACRGPWR</sequence>
<evidence type="ECO:0000256" key="1">
    <source>
        <dbReference type="ARBA" id="ARBA00009013"/>
    </source>
</evidence>
<dbReference type="CDD" id="cd07043">
    <property type="entry name" value="STAS_anti-anti-sigma_factors"/>
    <property type="match status" value="1"/>
</dbReference>
<dbReference type="InterPro" id="IPR002645">
    <property type="entry name" value="STAS_dom"/>
</dbReference>
<dbReference type="NCBIfam" id="TIGR00377">
    <property type="entry name" value="ant_ant_sig"/>
    <property type="match status" value="1"/>
</dbReference>
<gene>
    <name evidence="4" type="ORF">AB5J55_01170</name>
</gene>
<reference evidence="4" key="1">
    <citation type="submission" date="2024-07" db="EMBL/GenBank/DDBJ databases">
        <authorList>
            <person name="Yu S.T."/>
        </authorList>
    </citation>
    <scope>NUCLEOTIDE SEQUENCE</scope>
    <source>
        <strain evidence="4">R11</strain>
    </source>
</reference>
<accession>A0AB39MTI7</accession>
<dbReference type="PANTHER" id="PTHR33495">
    <property type="entry name" value="ANTI-SIGMA FACTOR ANTAGONIST TM_1081-RELATED-RELATED"/>
    <property type="match status" value="1"/>
</dbReference>
<dbReference type="EMBL" id="CP163432">
    <property type="protein sequence ID" value="XDQ08359.1"/>
    <property type="molecule type" value="Genomic_DNA"/>
</dbReference>
<dbReference type="AlphaFoldDB" id="A0AB39MTI7"/>
<comment type="similarity">
    <text evidence="1 2">Belongs to the anti-sigma-factor antagonist family.</text>
</comment>
<dbReference type="PROSITE" id="PS50801">
    <property type="entry name" value="STAS"/>
    <property type="match status" value="1"/>
</dbReference>
<feature type="domain" description="STAS" evidence="3">
    <location>
        <begin position="7"/>
        <end position="107"/>
    </location>
</feature>
<dbReference type="RefSeq" id="WP_369268814.1">
    <property type="nucleotide sequence ID" value="NZ_CP163432.1"/>
</dbReference>